<dbReference type="Gene3D" id="3.80.10.10">
    <property type="entry name" value="Ribonuclease Inhibitor"/>
    <property type="match status" value="2"/>
</dbReference>
<dbReference type="PANTHER" id="PTHR48051">
    <property type="match status" value="1"/>
</dbReference>
<dbReference type="EMBL" id="OU892279">
    <property type="protein sequence ID" value="CAH1128508.1"/>
    <property type="molecule type" value="Genomic_DNA"/>
</dbReference>
<dbReference type="OrthoDB" id="2021138at2759"/>
<evidence type="ECO:0000256" key="2">
    <source>
        <dbReference type="ARBA" id="ARBA00022737"/>
    </source>
</evidence>
<dbReference type="SUPFAM" id="SSF52047">
    <property type="entry name" value="RNI-like"/>
    <property type="match status" value="1"/>
</dbReference>
<dbReference type="SMART" id="SM00369">
    <property type="entry name" value="LRR_TYP"/>
    <property type="match status" value="6"/>
</dbReference>
<evidence type="ECO:0000313" key="4">
    <source>
        <dbReference type="Proteomes" id="UP001152799"/>
    </source>
</evidence>
<dbReference type="PROSITE" id="PS51450">
    <property type="entry name" value="LRR"/>
    <property type="match status" value="3"/>
</dbReference>
<dbReference type="InterPro" id="IPR001611">
    <property type="entry name" value="Leu-rich_rpt"/>
</dbReference>
<sequence>MTCNPDNLNGPAQHQYEIMLRILDDKYLAIKRRKQTDENSEKVLMPLSINPLESIYLLKNTNQIITCLDVSYCALTDTPKNLKLPHLKHLNLSHNKFTTIPEFFYNGLNHLEYLDLSFNLISSFDATPNCVAKLQSLNLDNNKFVNVPSWFLNFVCRNLAKLSYCDNKSTNFKFLDHCCNFFTMKLEKLELRNACLIDTDFKWIKLIKNLNYLDISNKSLDCDRKYKNKFKDVDKLFQKTRCRNLQVLKMNFLDLVLCPEGLFWIESLKELHITNNFLSWFPEEGIEYLVNLEFLDVSCNDLVALPEKINELTNLKTIIAYKNRIEFITSLPNSLECLDLYDNNLEDFENDLVNDIYLVDFDYNHVDVLEKDFDYKLYSEKRRDLRLQFHYQNRGEDGIKIVEIHPDRESKLSDREEESEEIAKEMAECDKGYDSEDATWVGEESWDSVDKEVKYNVYVDLEEYLYVDAD</sequence>
<dbReference type="GO" id="GO:0005737">
    <property type="term" value="C:cytoplasm"/>
    <property type="evidence" value="ECO:0007669"/>
    <property type="project" value="TreeGrafter"/>
</dbReference>
<name>A0A9P0DDF3_9CUCU</name>
<protein>
    <submittedName>
        <fullName evidence="3">Uncharacterized protein</fullName>
    </submittedName>
</protein>
<keyword evidence="1" id="KW-0433">Leucine-rich repeat</keyword>
<proteinExistence type="predicted"/>
<reference evidence="3" key="1">
    <citation type="submission" date="2022-01" db="EMBL/GenBank/DDBJ databases">
        <authorList>
            <person name="King R."/>
        </authorList>
    </citation>
    <scope>NUCLEOTIDE SEQUENCE</scope>
</reference>
<dbReference type="SMART" id="SM00364">
    <property type="entry name" value="LRR_BAC"/>
    <property type="match status" value="6"/>
</dbReference>
<keyword evidence="2" id="KW-0677">Repeat</keyword>
<keyword evidence="4" id="KW-1185">Reference proteome</keyword>
<accession>A0A9P0DDF3</accession>
<dbReference type="Proteomes" id="UP001152799">
    <property type="component" value="Chromosome 3"/>
</dbReference>
<organism evidence="3 4">
    <name type="scientific">Ceutorhynchus assimilis</name>
    <name type="common">cabbage seed weevil</name>
    <dbReference type="NCBI Taxonomy" id="467358"/>
    <lineage>
        <taxon>Eukaryota</taxon>
        <taxon>Metazoa</taxon>
        <taxon>Ecdysozoa</taxon>
        <taxon>Arthropoda</taxon>
        <taxon>Hexapoda</taxon>
        <taxon>Insecta</taxon>
        <taxon>Pterygota</taxon>
        <taxon>Neoptera</taxon>
        <taxon>Endopterygota</taxon>
        <taxon>Coleoptera</taxon>
        <taxon>Polyphaga</taxon>
        <taxon>Cucujiformia</taxon>
        <taxon>Curculionidae</taxon>
        <taxon>Ceutorhynchinae</taxon>
        <taxon>Ceutorhynchus</taxon>
    </lineage>
</organism>
<dbReference type="InterPro" id="IPR032675">
    <property type="entry name" value="LRR_dom_sf"/>
</dbReference>
<dbReference type="Pfam" id="PF13855">
    <property type="entry name" value="LRR_8"/>
    <property type="match status" value="1"/>
</dbReference>
<dbReference type="AlphaFoldDB" id="A0A9P0DDF3"/>
<dbReference type="InterPro" id="IPR003591">
    <property type="entry name" value="Leu-rich_rpt_typical-subtyp"/>
</dbReference>
<gene>
    <name evidence="3" type="ORF">CEUTPL_LOCUS7252</name>
</gene>
<evidence type="ECO:0000256" key="1">
    <source>
        <dbReference type="ARBA" id="ARBA00022614"/>
    </source>
</evidence>
<evidence type="ECO:0000313" key="3">
    <source>
        <dbReference type="EMBL" id="CAH1128508.1"/>
    </source>
</evidence>
<dbReference type="InterPro" id="IPR050216">
    <property type="entry name" value="LRR_domain-containing"/>
</dbReference>
<dbReference type="PANTHER" id="PTHR48051:SF54">
    <property type="entry name" value="LEUCINE-RICH REPEAT-CONTAINING PROTEIN"/>
    <property type="match status" value="1"/>
</dbReference>